<sequence length="89" mass="10251">MPSGARPLQQLDAIFTRSGKTISADPVPSRQEEPLPAVSSMEFFTDQFQQMALQFQQLIYITNISWLTSISSSRRNGNQRLIYRLRFKI</sequence>
<dbReference type="Proteomes" id="UP001497516">
    <property type="component" value="Chromosome 5"/>
</dbReference>
<accession>A0AAV2ELE4</accession>
<name>A0AAV2ELE4_9ROSI</name>
<dbReference type="EMBL" id="OZ034818">
    <property type="protein sequence ID" value="CAL1386664.1"/>
    <property type="molecule type" value="Genomic_DNA"/>
</dbReference>
<organism evidence="1 2">
    <name type="scientific">Linum trigynum</name>
    <dbReference type="NCBI Taxonomy" id="586398"/>
    <lineage>
        <taxon>Eukaryota</taxon>
        <taxon>Viridiplantae</taxon>
        <taxon>Streptophyta</taxon>
        <taxon>Embryophyta</taxon>
        <taxon>Tracheophyta</taxon>
        <taxon>Spermatophyta</taxon>
        <taxon>Magnoliopsida</taxon>
        <taxon>eudicotyledons</taxon>
        <taxon>Gunneridae</taxon>
        <taxon>Pentapetalae</taxon>
        <taxon>rosids</taxon>
        <taxon>fabids</taxon>
        <taxon>Malpighiales</taxon>
        <taxon>Linaceae</taxon>
        <taxon>Linum</taxon>
    </lineage>
</organism>
<proteinExistence type="predicted"/>
<evidence type="ECO:0000313" key="1">
    <source>
        <dbReference type="EMBL" id="CAL1386664.1"/>
    </source>
</evidence>
<protein>
    <submittedName>
        <fullName evidence="1">Uncharacterized protein</fullName>
    </submittedName>
</protein>
<gene>
    <name evidence="1" type="ORF">LTRI10_LOCUS27699</name>
</gene>
<dbReference type="AlphaFoldDB" id="A0AAV2ELE4"/>
<keyword evidence="2" id="KW-1185">Reference proteome</keyword>
<evidence type="ECO:0000313" key="2">
    <source>
        <dbReference type="Proteomes" id="UP001497516"/>
    </source>
</evidence>
<reference evidence="1 2" key="1">
    <citation type="submission" date="2024-04" db="EMBL/GenBank/DDBJ databases">
        <authorList>
            <person name="Fracassetti M."/>
        </authorList>
    </citation>
    <scope>NUCLEOTIDE SEQUENCE [LARGE SCALE GENOMIC DNA]</scope>
</reference>